<reference evidence="3 4" key="1">
    <citation type="submission" date="2019-09" db="EMBL/GenBank/DDBJ databases">
        <authorList>
            <person name="Cao W.R."/>
        </authorList>
    </citation>
    <scope>NUCLEOTIDE SEQUENCE [LARGE SCALE GENOMIC DNA]</scope>
    <source>
        <strain evidence="3 4">B1N29</strain>
    </source>
</reference>
<feature type="transmembrane region" description="Helical" evidence="2">
    <location>
        <begin position="663"/>
        <end position="681"/>
    </location>
</feature>
<keyword evidence="1 3" id="KW-0378">Hydrolase</keyword>
<dbReference type="AlphaFoldDB" id="A0A6N6MMH4"/>
<dbReference type="InterPro" id="IPR036412">
    <property type="entry name" value="HAD-like_sf"/>
</dbReference>
<dbReference type="PANTHER" id="PTHR43316:SF3">
    <property type="entry name" value="HALOACID DEHALOGENASE, TYPE II (AFU_ORTHOLOGUE AFUA_2G07750)-RELATED"/>
    <property type="match status" value="1"/>
</dbReference>
<dbReference type="RefSeq" id="WP_150935960.1">
    <property type="nucleotide sequence ID" value="NZ_WAAT01000004.1"/>
</dbReference>
<dbReference type="SUPFAM" id="SSF56784">
    <property type="entry name" value="HAD-like"/>
    <property type="match status" value="1"/>
</dbReference>
<evidence type="ECO:0000313" key="3">
    <source>
        <dbReference type="EMBL" id="KAB1071333.1"/>
    </source>
</evidence>
<evidence type="ECO:0000313" key="4">
    <source>
        <dbReference type="Proteomes" id="UP000441333"/>
    </source>
</evidence>
<keyword evidence="2" id="KW-0472">Membrane</keyword>
<dbReference type="EMBL" id="WAAT01000004">
    <property type="protein sequence ID" value="KAB1071333.1"/>
    <property type="molecule type" value="Genomic_DNA"/>
</dbReference>
<evidence type="ECO:0000256" key="1">
    <source>
        <dbReference type="ARBA" id="ARBA00022801"/>
    </source>
</evidence>
<name>A0A6N6MMH4_9FLAO</name>
<keyword evidence="4" id="KW-1185">Reference proteome</keyword>
<dbReference type="InterPro" id="IPR051540">
    <property type="entry name" value="S-2-haloacid_dehalogenase"/>
</dbReference>
<dbReference type="InterPro" id="IPR023214">
    <property type="entry name" value="HAD_sf"/>
</dbReference>
<dbReference type="Pfam" id="PF00702">
    <property type="entry name" value="Hydrolase"/>
    <property type="match status" value="1"/>
</dbReference>
<evidence type="ECO:0000256" key="2">
    <source>
        <dbReference type="SAM" id="Phobius"/>
    </source>
</evidence>
<sequence>MRKLIADEILSNPRIKHIFSDYFDTIVHRTVHPNYVLRLWAKKMIQQLAMPLSIDELYFTRLESTKYLVSALKRDASEINYEVLISEIYTRLNNNNLEGHANSIEHFIKISEEVECSTEYSVQFLNDETVNTLKHLQSKGLKIYCVSDFYTSEKLIKKLIKAHGLSDIFEAVFVSSDQGFSKHVGGIYEHLLDQLDITSDQVTMFGDNYKSDFINAEKIGIKAYFIPNKDQKRIQKRLVLGNDTKDYNQIIKSIYTRCNSKTAPPYSDYVMFFALFTEKLYAECMKKKIKNLFFLAREGLYLKRFFDHYQEIHRLKHGHTISTHYLKMSRQSALQIVLKSIENEDFTYFRDKYKNISLDNFLKNFSFSTEDHTLIIEALNLNEPSDVIIKDFFNSETFEALLKNDIFKINYESNRQNQKKAFNNYLDSFNAPYQEEGVTLVDVGWGGTMQDKLHEYFDKKITVNGYYLGLKEFRHQIGHQEKNINRRGLNFEVNLFTSFSSSVMMANTELYEQLSQAPHGSTLGYKDNPDQYTIEYHEVNEKQVYDQYIKETQDFMFDVFKDYCEKTNLVCYNLDTASEIITKFALKIGTIIPKRKLNRVINLSKGFYDNIGNNEVGESLYEMNVLTGLKNKLSTFKNYIISPEQLIPYVMRTKLTLYTKNKLFFIPSFPLYYYILLNRFLKKQIGKKVYLKYAHFR</sequence>
<organism evidence="3 4">
    <name type="scientific">Pseudotamlana haliotis</name>
    <dbReference type="NCBI Taxonomy" id="2614804"/>
    <lineage>
        <taxon>Bacteria</taxon>
        <taxon>Pseudomonadati</taxon>
        <taxon>Bacteroidota</taxon>
        <taxon>Flavobacteriia</taxon>
        <taxon>Flavobacteriales</taxon>
        <taxon>Flavobacteriaceae</taxon>
        <taxon>Pseudotamlana</taxon>
    </lineage>
</organism>
<accession>A0A6N6MMH4</accession>
<comment type="caution">
    <text evidence="3">The sequence shown here is derived from an EMBL/GenBank/DDBJ whole genome shotgun (WGS) entry which is preliminary data.</text>
</comment>
<dbReference type="PANTHER" id="PTHR43316">
    <property type="entry name" value="HYDROLASE, HALOACID DELAHOGENASE-RELATED"/>
    <property type="match status" value="1"/>
</dbReference>
<dbReference type="Proteomes" id="UP000441333">
    <property type="component" value="Unassembled WGS sequence"/>
</dbReference>
<gene>
    <name evidence="3" type="ORF">F6U93_00985</name>
</gene>
<protein>
    <submittedName>
        <fullName evidence="3">HAD family hydrolase</fullName>
    </submittedName>
</protein>
<keyword evidence="2" id="KW-1133">Transmembrane helix</keyword>
<proteinExistence type="predicted"/>
<keyword evidence="2" id="KW-0812">Transmembrane</keyword>
<dbReference type="Gene3D" id="3.40.50.1000">
    <property type="entry name" value="HAD superfamily/HAD-like"/>
    <property type="match status" value="1"/>
</dbReference>
<dbReference type="GO" id="GO:0016787">
    <property type="term" value="F:hydrolase activity"/>
    <property type="evidence" value="ECO:0007669"/>
    <property type="project" value="UniProtKB-KW"/>
</dbReference>